<protein>
    <submittedName>
        <fullName evidence="2">FxSxx-COOH system tetratricopeptide repeat protein</fullName>
    </submittedName>
</protein>
<dbReference type="InterPro" id="IPR019734">
    <property type="entry name" value="TPR_rpt"/>
</dbReference>
<dbReference type="Pfam" id="PF13374">
    <property type="entry name" value="TPR_10"/>
    <property type="match status" value="1"/>
</dbReference>
<reference evidence="3" key="1">
    <citation type="journal article" date="2019" name="Int. J. Syst. Evol. Microbiol.">
        <title>The Global Catalogue of Microorganisms (GCM) 10K type strain sequencing project: providing services to taxonomists for standard genome sequencing and annotation.</title>
        <authorList>
            <consortium name="The Broad Institute Genomics Platform"/>
            <consortium name="The Broad Institute Genome Sequencing Center for Infectious Disease"/>
            <person name="Wu L."/>
            <person name="Ma J."/>
        </authorList>
    </citation>
    <scope>NUCLEOTIDE SEQUENCE [LARGE SCALE GENOMIC DNA]</scope>
    <source>
        <strain evidence="3">JCM 13004</strain>
    </source>
</reference>
<dbReference type="EMBL" id="BAAALF010000107">
    <property type="protein sequence ID" value="GAA1254013.1"/>
    <property type="molecule type" value="Genomic_DNA"/>
</dbReference>
<dbReference type="InterPro" id="IPR027417">
    <property type="entry name" value="P-loop_NTPase"/>
</dbReference>
<proteinExistence type="predicted"/>
<accession>A0ABP4H8R4</accession>
<dbReference type="Pfam" id="PF13424">
    <property type="entry name" value="TPR_12"/>
    <property type="match status" value="3"/>
</dbReference>
<organism evidence="2 3">
    <name type="scientific">Kitasatospora nipponensis</name>
    <dbReference type="NCBI Taxonomy" id="258049"/>
    <lineage>
        <taxon>Bacteria</taxon>
        <taxon>Bacillati</taxon>
        <taxon>Actinomycetota</taxon>
        <taxon>Actinomycetes</taxon>
        <taxon>Kitasatosporales</taxon>
        <taxon>Streptomycetaceae</taxon>
        <taxon>Kitasatospora</taxon>
    </lineage>
</organism>
<dbReference type="RefSeq" id="WP_344444297.1">
    <property type="nucleotide sequence ID" value="NZ_BAAALF010000107.1"/>
</dbReference>
<evidence type="ECO:0000313" key="3">
    <source>
        <dbReference type="Proteomes" id="UP001500037"/>
    </source>
</evidence>
<feature type="domain" description="NB-ARC" evidence="1">
    <location>
        <begin position="79"/>
        <end position="223"/>
    </location>
</feature>
<dbReference type="Proteomes" id="UP001500037">
    <property type="component" value="Unassembled WGS sequence"/>
</dbReference>
<dbReference type="PANTHER" id="PTHR46082:SF6">
    <property type="entry name" value="AAA+ ATPASE DOMAIN-CONTAINING PROTEIN-RELATED"/>
    <property type="match status" value="1"/>
</dbReference>
<dbReference type="Pfam" id="PF00931">
    <property type="entry name" value="NB-ARC"/>
    <property type="match status" value="1"/>
</dbReference>
<gene>
    <name evidence="2" type="primary">fxsT_5</name>
    <name evidence="2" type="ORF">GCM10009665_50850</name>
</gene>
<dbReference type="Gene3D" id="3.40.50.300">
    <property type="entry name" value="P-loop containing nucleotide triphosphate hydrolases"/>
    <property type="match status" value="1"/>
</dbReference>
<evidence type="ECO:0000313" key="2">
    <source>
        <dbReference type="EMBL" id="GAA1254013.1"/>
    </source>
</evidence>
<name>A0ABP4H8R4_9ACTN</name>
<comment type="caution">
    <text evidence="2">The sequence shown here is derived from an EMBL/GenBank/DDBJ whole genome shotgun (WGS) entry which is preliminary data.</text>
</comment>
<dbReference type="PRINTS" id="PR00364">
    <property type="entry name" value="DISEASERSIST"/>
</dbReference>
<dbReference type="InterPro" id="IPR011990">
    <property type="entry name" value="TPR-like_helical_dom_sf"/>
</dbReference>
<sequence length="784" mass="84933">MTRPEPNVDASGQRAIAAQSIGTANTGDTIGMPAEILTSARDVPAPPRLTNVATRPLCLGRDDDLIWLRNRLVAQSGTAITQALTIHGLGGIGKTTLALAYAHQHRQDYTLIWWLNADSPARIEQSLAALAARLAPALTRLLSQDERAEWAMAWLQWHPGWLLVFDNVEAPADLAPYLGALDGGHHLITSRRATGWHRTIPTHSLGTLHPDQATELICAYAFTTGTPTAREFREAQALAADLGHLPLALEQAGAYLRQNPTIAIDTYRRRLLTKLDRAADSIDAERTITRIWTQTLQALTSRNPQAVDTLHTLAWLAPDDIPFSLLETPGTDPDNIHEALGLLAEYSMAAVTRHTVSVHRLLQAVLRMTAPAKPDGTLAGRNDAEEAILRALGPPASPEKVPSTTWGALMPHLIALAETMPLDHQNIRAADLFNAAAQHLHAEGHADRAIPLLCATLAQCEQVLGHTHPDTLTSRNNLASAYLAAGDVNHAVSLYEITLAQYEQVLGHTHPSTLTSRNNLAYAYDQAGELERAIPLFKTTLAQCEQVLGHTHPDTLTSRGNLAGAYLTAKDLDRAIPLYEITLAQCEQVLGHTHPSTLTSRGSLAYAYHEAGDLDRAIPLFKTTLAQREQVLGHTHPDTLTSRNNLAHAYAAVGDLDRAIPLFETTLAQCEQVLGDTHPDTLSNCSSLAGAYLAASDLNRAIPLYEATLAQREQVLGDTHPQTLISRGSLAYAYHEAGDLDRAIPLYETTLAQCEQVLGHTHPDTLTSRNNLAEAREAAGNATD</sequence>
<dbReference type="SMART" id="SM00028">
    <property type="entry name" value="TPR"/>
    <property type="match status" value="6"/>
</dbReference>
<dbReference type="SUPFAM" id="SSF52540">
    <property type="entry name" value="P-loop containing nucleoside triphosphate hydrolases"/>
    <property type="match status" value="1"/>
</dbReference>
<dbReference type="InterPro" id="IPR053137">
    <property type="entry name" value="NLR-like"/>
</dbReference>
<dbReference type="PANTHER" id="PTHR46082">
    <property type="entry name" value="ATP/GTP-BINDING PROTEIN-RELATED"/>
    <property type="match status" value="1"/>
</dbReference>
<dbReference type="SUPFAM" id="SSF48452">
    <property type="entry name" value="TPR-like"/>
    <property type="match status" value="3"/>
</dbReference>
<dbReference type="InterPro" id="IPR002182">
    <property type="entry name" value="NB-ARC"/>
</dbReference>
<dbReference type="Gene3D" id="1.25.40.10">
    <property type="entry name" value="Tetratricopeptide repeat domain"/>
    <property type="match status" value="2"/>
</dbReference>
<keyword evidence="3" id="KW-1185">Reference proteome</keyword>
<evidence type="ECO:0000259" key="1">
    <source>
        <dbReference type="Pfam" id="PF00931"/>
    </source>
</evidence>